<evidence type="ECO:0000313" key="1">
    <source>
        <dbReference type="EMBL" id="AXI77314.1"/>
    </source>
</evidence>
<proteinExistence type="predicted"/>
<name>A0A345SUA9_9ACTN</name>
<keyword evidence="2" id="KW-1185">Reference proteome</keyword>
<gene>
    <name evidence="1" type="ORF">C7M71_007515</name>
</gene>
<accession>A0A345SUA9</accession>
<dbReference type="EMBL" id="CP031264">
    <property type="protein sequence ID" value="AXI77314.1"/>
    <property type="molecule type" value="Genomic_DNA"/>
</dbReference>
<sequence length="110" mass="11526">MSALTVKARRTEARFAASSGFILSSVSAEKARICAAVESMDSSPPRVRPSASFSKADWTFWAAVSSLTAPQAVTPVASSAAQPAAVRATRVALRMAVMIVFSRRAAGVPR</sequence>
<dbReference type="AlphaFoldDB" id="A0A345SUA9"/>
<reference evidence="2" key="1">
    <citation type="submission" date="2018-07" db="EMBL/GenBank/DDBJ databases">
        <title>Streptacidiphilus bronchialis DSM 106435 chromosome.</title>
        <authorList>
            <person name="Batra D."/>
            <person name="Gulvik C.A."/>
        </authorList>
    </citation>
    <scope>NUCLEOTIDE SEQUENCE [LARGE SCALE GENOMIC DNA]</scope>
    <source>
        <strain evidence="2">DSM 106435</strain>
    </source>
</reference>
<evidence type="ECO:0000313" key="2">
    <source>
        <dbReference type="Proteomes" id="UP000249340"/>
    </source>
</evidence>
<dbReference type="Proteomes" id="UP000249340">
    <property type="component" value="Chromosome"/>
</dbReference>
<dbReference type="KEGG" id="stri:C7M71_007515"/>
<protein>
    <submittedName>
        <fullName evidence="1">Uncharacterized protein</fullName>
    </submittedName>
</protein>
<organism evidence="1 2">
    <name type="scientific">Peterkaempfera bronchialis</name>
    <dbReference type="NCBI Taxonomy" id="2126346"/>
    <lineage>
        <taxon>Bacteria</taxon>
        <taxon>Bacillati</taxon>
        <taxon>Actinomycetota</taxon>
        <taxon>Actinomycetes</taxon>
        <taxon>Kitasatosporales</taxon>
        <taxon>Streptomycetaceae</taxon>
        <taxon>Peterkaempfera</taxon>
    </lineage>
</organism>